<dbReference type="InterPro" id="IPR013216">
    <property type="entry name" value="Methyltransf_11"/>
</dbReference>
<comment type="caution">
    <text evidence="2">The sequence shown here is derived from an EMBL/GenBank/DDBJ whole genome shotgun (WGS) entry which is preliminary data.</text>
</comment>
<dbReference type="GO" id="GO:0008757">
    <property type="term" value="F:S-adenosylmethionine-dependent methyltransferase activity"/>
    <property type="evidence" value="ECO:0007669"/>
    <property type="project" value="InterPro"/>
</dbReference>
<evidence type="ECO:0000259" key="1">
    <source>
        <dbReference type="Pfam" id="PF08241"/>
    </source>
</evidence>
<dbReference type="EMBL" id="LBSA01000002">
    <property type="protein sequence ID" value="KKQ10599.1"/>
    <property type="molecule type" value="Genomic_DNA"/>
</dbReference>
<sequence>MYMKKNLRDNQKVADYLTPLLEQAPATWALIRANEIKALDVVDFKHPILDVGCGDGFVAKVTWMNRKGKIDVGIDLSEDEVKIAKRREIYKKCLVGNVYELPFKNESFETVFSNSVVEHFPNLDQALSEMSRVLKKNGQFVITVPTPYLTKYLWGYQFFASYKLFGLARNYGKFFNFMFKHYNLYNHKEWEKILRKYSIKLKKHHYYHTQEMVQVHEFLAYLAVPYGISKIFFKHWIVFPSFRKIFVVPWLKKILYPYYLRNVKKDQGGSVLLVAIKV</sequence>
<dbReference type="AlphaFoldDB" id="A0A0G0HET8"/>
<gene>
    <name evidence="2" type="ORF">US19_C0002G0018</name>
</gene>
<dbReference type="GO" id="GO:0032259">
    <property type="term" value="P:methylation"/>
    <property type="evidence" value="ECO:0007669"/>
    <property type="project" value="UniProtKB-KW"/>
</dbReference>
<reference evidence="2 3" key="1">
    <citation type="journal article" date="2015" name="Nature">
        <title>rRNA introns, odd ribosomes, and small enigmatic genomes across a large radiation of phyla.</title>
        <authorList>
            <person name="Brown C.T."/>
            <person name="Hug L.A."/>
            <person name="Thomas B.C."/>
            <person name="Sharon I."/>
            <person name="Castelle C.J."/>
            <person name="Singh A."/>
            <person name="Wilkins M.J."/>
            <person name="Williams K.H."/>
            <person name="Banfield J.F."/>
        </authorList>
    </citation>
    <scope>NUCLEOTIDE SEQUENCE [LARGE SCALE GENOMIC DNA]</scope>
</reference>
<keyword evidence="2" id="KW-0489">Methyltransferase</keyword>
<dbReference type="PANTHER" id="PTHR42912">
    <property type="entry name" value="METHYLTRANSFERASE"/>
    <property type="match status" value="1"/>
</dbReference>
<name>A0A0G0HET8_9BACT</name>
<dbReference type="InterPro" id="IPR050508">
    <property type="entry name" value="Methyltransf_Superfamily"/>
</dbReference>
<proteinExistence type="predicted"/>
<dbReference type="SUPFAM" id="SSF53335">
    <property type="entry name" value="S-adenosyl-L-methionine-dependent methyltransferases"/>
    <property type="match status" value="1"/>
</dbReference>
<dbReference type="Gene3D" id="3.40.50.150">
    <property type="entry name" value="Vaccinia Virus protein VP39"/>
    <property type="match status" value="1"/>
</dbReference>
<keyword evidence="2" id="KW-0808">Transferase</keyword>
<dbReference type="CDD" id="cd02440">
    <property type="entry name" value="AdoMet_MTases"/>
    <property type="match status" value="1"/>
</dbReference>
<accession>A0A0G0HET8</accession>
<dbReference type="Proteomes" id="UP000034492">
    <property type="component" value="Unassembled WGS sequence"/>
</dbReference>
<dbReference type="PANTHER" id="PTHR42912:SF93">
    <property type="entry name" value="N6-ADENOSINE-METHYLTRANSFERASE TMT1A"/>
    <property type="match status" value="1"/>
</dbReference>
<dbReference type="Pfam" id="PF08241">
    <property type="entry name" value="Methyltransf_11"/>
    <property type="match status" value="1"/>
</dbReference>
<organism evidence="2 3">
    <name type="scientific">Candidatus Daviesbacteria bacterium GW2011_GWB1_36_5</name>
    <dbReference type="NCBI Taxonomy" id="1618426"/>
    <lineage>
        <taxon>Bacteria</taxon>
        <taxon>Candidatus Daviesiibacteriota</taxon>
    </lineage>
</organism>
<feature type="domain" description="Methyltransferase type 11" evidence="1">
    <location>
        <begin position="49"/>
        <end position="142"/>
    </location>
</feature>
<protein>
    <submittedName>
        <fullName evidence="2">Methyltransferase-like protein</fullName>
    </submittedName>
</protein>
<evidence type="ECO:0000313" key="2">
    <source>
        <dbReference type="EMBL" id="KKQ10599.1"/>
    </source>
</evidence>
<dbReference type="InterPro" id="IPR029063">
    <property type="entry name" value="SAM-dependent_MTases_sf"/>
</dbReference>
<evidence type="ECO:0000313" key="3">
    <source>
        <dbReference type="Proteomes" id="UP000034492"/>
    </source>
</evidence>